<name>A0A0P1BHR1_9BASI</name>
<dbReference type="GO" id="GO:0005576">
    <property type="term" value="C:extracellular region"/>
    <property type="evidence" value="ECO:0007669"/>
    <property type="project" value="UniProtKB-SubCell"/>
</dbReference>
<evidence type="ECO:0000256" key="8">
    <source>
        <dbReference type="SAM" id="SignalP"/>
    </source>
</evidence>
<dbReference type="PANTHER" id="PTHR34853">
    <property type="match status" value="1"/>
</dbReference>
<dbReference type="PANTHER" id="PTHR34853:SF1">
    <property type="entry name" value="LIPASE 5"/>
    <property type="match status" value="1"/>
</dbReference>
<dbReference type="EC" id="3.1.1.3" evidence="3"/>
<evidence type="ECO:0000256" key="6">
    <source>
        <dbReference type="ARBA" id="ARBA00022963"/>
    </source>
</evidence>
<dbReference type="AlphaFoldDB" id="A0A0P1BHR1"/>
<dbReference type="GO" id="GO:0016042">
    <property type="term" value="P:lipid catabolic process"/>
    <property type="evidence" value="ECO:0007669"/>
    <property type="project" value="UniProtKB-KW"/>
</dbReference>
<evidence type="ECO:0000256" key="1">
    <source>
        <dbReference type="ARBA" id="ARBA00001024"/>
    </source>
</evidence>
<reference evidence="9 10" key="1">
    <citation type="submission" date="2014-09" db="EMBL/GenBank/DDBJ databases">
        <authorList>
            <person name="Magalhaes I.L.F."/>
            <person name="Oliveira U."/>
            <person name="Santos F.R."/>
            <person name="Vidigal T.H.D.A."/>
            <person name="Brescovit A.D."/>
            <person name="Santos A.J."/>
        </authorList>
    </citation>
    <scope>NUCLEOTIDE SEQUENCE [LARGE SCALE GENOMIC DNA]</scope>
</reference>
<dbReference type="GO" id="GO:0004806">
    <property type="term" value="F:triacylglycerol lipase activity"/>
    <property type="evidence" value="ECO:0007669"/>
    <property type="project" value="UniProtKB-EC"/>
</dbReference>
<organism evidence="9 10">
    <name type="scientific">Ceraceosorus bombacis</name>
    <dbReference type="NCBI Taxonomy" id="401625"/>
    <lineage>
        <taxon>Eukaryota</taxon>
        <taxon>Fungi</taxon>
        <taxon>Dikarya</taxon>
        <taxon>Basidiomycota</taxon>
        <taxon>Ustilaginomycotina</taxon>
        <taxon>Exobasidiomycetes</taxon>
        <taxon>Ceraceosorales</taxon>
        <taxon>Ceraceosoraceae</taxon>
        <taxon>Ceraceosorus</taxon>
    </lineage>
</organism>
<proteinExistence type="predicted"/>
<sequence>MQALLWLYALALLPAGLAAPITPFHEAEQILVPRQPIAPIDDPFYSGDDVLQIQRVGPGVALRSRPVDLAQFGILPMSIKAATQVLYSTTDMSGGITANMMTVITPNGRAESETGVPKVLVYQPAQDAAYSGCAPSIQLQSGATGNLLVQAEQLLMNHALTKGYTLVVPDYEGPSSAFTVGSLSGTGVLDAARTALKLPEVVSADKSHLVRMALMGYSGGALASGWAAQQLEKYAPELSGNFVGMVLGGIPVNVKNILLKLNKGAISGLVGTGMAGQYNARPTFKEYLDQHATPAGKDALRRANGTCLPQNLAQFPATDWFSLFDVPQDELLAAPPVKEALDQGSLGGLDAIGMTIPAYIYQAMLDEVVVASDVDDYVAAQCKIPSTKSITYVRELAAEHISMIITGSPSGFVWLEDRFNGLEAPKGCDTQSRLLTLLEPRVVAELGSFLLSQLTILLGQSSKGFVASLLTNLGNIIT</sequence>
<evidence type="ECO:0000313" key="10">
    <source>
        <dbReference type="Proteomes" id="UP000054845"/>
    </source>
</evidence>
<dbReference type="EMBL" id="CCYA01000272">
    <property type="protein sequence ID" value="CEH15751.1"/>
    <property type="molecule type" value="Genomic_DNA"/>
</dbReference>
<dbReference type="Pfam" id="PF03583">
    <property type="entry name" value="LIP"/>
    <property type="match status" value="1"/>
</dbReference>
<keyword evidence="7" id="KW-0443">Lipid metabolism</keyword>
<keyword evidence="10" id="KW-1185">Reference proteome</keyword>
<dbReference type="Gene3D" id="1.10.260.130">
    <property type="match status" value="1"/>
</dbReference>
<dbReference type="OrthoDB" id="2373480at2759"/>
<dbReference type="Proteomes" id="UP000054845">
    <property type="component" value="Unassembled WGS sequence"/>
</dbReference>
<dbReference type="Gene3D" id="3.40.50.1820">
    <property type="entry name" value="alpha/beta hydrolase"/>
    <property type="match status" value="1"/>
</dbReference>
<keyword evidence="4" id="KW-0964">Secreted</keyword>
<evidence type="ECO:0000256" key="3">
    <source>
        <dbReference type="ARBA" id="ARBA00013279"/>
    </source>
</evidence>
<evidence type="ECO:0000256" key="2">
    <source>
        <dbReference type="ARBA" id="ARBA00004613"/>
    </source>
</evidence>
<dbReference type="SUPFAM" id="SSF53474">
    <property type="entry name" value="alpha/beta-Hydrolases"/>
    <property type="match status" value="1"/>
</dbReference>
<keyword evidence="5" id="KW-0378">Hydrolase</keyword>
<keyword evidence="8" id="KW-0732">Signal</keyword>
<comment type="catalytic activity">
    <reaction evidence="1">
        <text>a triacylglycerol + H2O = a diacylglycerol + a fatty acid + H(+)</text>
        <dbReference type="Rhea" id="RHEA:12044"/>
        <dbReference type="ChEBI" id="CHEBI:15377"/>
        <dbReference type="ChEBI" id="CHEBI:15378"/>
        <dbReference type="ChEBI" id="CHEBI:17855"/>
        <dbReference type="ChEBI" id="CHEBI:18035"/>
        <dbReference type="ChEBI" id="CHEBI:28868"/>
        <dbReference type="EC" id="3.1.1.3"/>
    </reaction>
</comment>
<evidence type="ECO:0000256" key="4">
    <source>
        <dbReference type="ARBA" id="ARBA00022525"/>
    </source>
</evidence>
<accession>A0A0P1BHR1</accession>
<feature type="chain" id="PRO_5006059519" description="triacylglycerol lipase" evidence="8">
    <location>
        <begin position="19"/>
        <end position="478"/>
    </location>
</feature>
<evidence type="ECO:0000256" key="5">
    <source>
        <dbReference type="ARBA" id="ARBA00022801"/>
    </source>
</evidence>
<keyword evidence="6" id="KW-0442">Lipid degradation</keyword>
<dbReference type="InterPro" id="IPR029058">
    <property type="entry name" value="AB_hydrolase_fold"/>
</dbReference>
<comment type="subcellular location">
    <subcellularLocation>
        <location evidence="2">Secreted</location>
    </subcellularLocation>
</comment>
<dbReference type="InterPro" id="IPR005152">
    <property type="entry name" value="Lipase_secreted"/>
</dbReference>
<evidence type="ECO:0000256" key="7">
    <source>
        <dbReference type="ARBA" id="ARBA00023098"/>
    </source>
</evidence>
<evidence type="ECO:0000313" key="9">
    <source>
        <dbReference type="EMBL" id="CEH15751.1"/>
    </source>
</evidence>
<protein>
    <recommendedName>
        <fullName evidence="3">triacylglycerol lipase</fullName>
        <ecNumber evidence="3">3.1.1.3</ecNumber>
    </recommendedName>
</protein>
<feature type="signal peptide" evidence="8">
    <location>
        <begin position="1"/>
        <end position="18"/>
    </location>
</feature>